<dbReference type="Proteomes" id="UP001271769">
    <property type="component" value="Unassembled WGS sequence"/>
</dbReference>
<evidence type="ECO:0000313" key="5">
    <source>
        <dbReference type="EMBL" id="MDY0873052.1"/>
    </source>
</evidence>
<dbReference type="Gene3D" id="1.10.439.10">
    <property type="entry name" value="Penicillin Amidohydrolase, domain 1"/>
    <property type="match status" value="1"/>
</dbReference>
<dbReference type="PANTHER" id="PTHR34218:SF4">
    <property type="entry name" value="ACYL-HOMOSERINE LACTONE ACYLASE QUIP"/>
    <property type="match status" value="1"/>
</dbReference>
<dbReference type="CDD" id="cd03747">
    <property type="entry name" value="Ntn_PGA_like"/>
    <property type="match status" value="1"/>
</dbReference>
<evidence type="ECO:0000256" key="1">
    <source>
        <dbReference type="ARBA" id="ARBA00006586"/>
    </source>
</evidence>
<reference evidence="5 6" key="1">
    <citation type="journal article" date="2013" name="Antonie Van Leeuwenhoek">
        <title>Dongia rigui sp. nov., isolated from freshwater of a large wetland in Korea.</title>
        <authorList>
            <person name="Baik K.S."/>
            <person name="Hwang Y.M."/>
            <person name="Choi J.S."/>
            <person name="Kwon J."/>
            <person name="Seong C.N."/>
        </authorList>
    </citation>
    <scope>NUCLEOTIDE SEQUENCE [LARGE SCALE GENOMIC DNA]</scope>
    <source>
        <strain evidence="5 6">04SU4-P</strain>
    </source>
</reference>
<dbReference type="RefSeq" id="WP_320501520.1">
    <property type="nucleotide sequence ID" value="NZ_JAXCLX010000002.1"/>
</dbReference>
<dbReference type="Gene3D" id="1.10.1400.10">
    <property type="match status" value="1"/>
</dbReference>
<dbReference type="Gene3D" id="3.60.20.10">
    <property type="entry name" value="Glutamine Phosphoribosylpyrophosphate, subunit 1, domain 1"/>
    <property type="match status" value="1"/>
</dbReference>
<dbReference type="EMBL" id="JAXCLX010000002">
    <property type="protein sequence ID" value="MDY0873052.1"/>
    <property type="molecule type" value="Genomic_DNA"/>
</dbReference>
<evidence type="ECO:0000256" key="2">
    <source>
        <dbReference type="ARBA" id="ARBA00022801"/>
    </source>
</evidence>
<dbReference type="InterPro" id="IPR043146">
    <property type="entry name" value="Penicillin_amidase_N_B-knob"/>
</dbReference>
<accession>A0ABU5E172</accession>
<protein>
    <submittedName>
        <fullName evidence="5">Penicillin acylase family protein</fullName>
        <ecNumber evidence="5">3.5.1.-</ecNumber>
    </submittedName>
</protein>
<dbReference type="InterPro" id="IPR029055">
    <property type="entry name" value="Ntn_hydrolases_N"/>
</dbReference>
<comment type="caution">
    <text evidence="5">The sequence shown here is derived from an EMBL/GenBank/DDBJ whole genome shotgun (WGS) entry which is preliminary data.</text>
</comment>
<dbReference type="InterPro" id="IPR043147">
    <property type="entry name" value="Penicillin_amidase_A-knob"/>
</dbReference>
<dbReference type="InterPro" id="IPR014395">
    <property type="entry name" value="Pen/GL7ACA/AHL_acylase"/>
</dbReference>
<dbReference type="GO" id="GO:0016787">
    <property type="term" value="F:hydrolase activity"/>
    <property type="evidence" value="ECO:0007669"/>
    <property type="project" value="UniProtKB-KW"/>
</dbReference>
<dbReference type="InterPro" id="IPR023343">
    <property type="entry name" value="Penicillin_amidase_dom1"/>
</dbReference>
<keyword evidence="4" id="KW-0472">Membrane</keyword>
<evidence type="ECO:0000256" key="3">
    <source>
        <dbReference type="ARBA" id="ARBA00023145"/>
    </source>
</evidence>
<dbReference type="PANTHER" id="PTHR34218">
    <property type="entry name" value="PEPTIDASE S45 PENICILLIN AMIDASE"/>
    <property type="match status" value="1"/>
</dbReference>
<dbReference type="SUPFAM" id="SSF56235">
    <property type="entry name" value="N-terminal nucleophile aminohydrolases (Ntn hydrolases)"/>
    <property type="match status" value="1"/>
</dbReference>
<comment type="similarity">
    <text evidence="1">Belongs to the peptidase S45 family.</text>
</comment>
<proteinExistence type="inferred from homology"/>
<evidence type="ECO:0000256" key="4">
    <source>
        <dbReference type="SAM" id="Phobius"/>
    </source>
</evidence>
<gene>
    <name evidence="5" type="ORF">SMD31_14005</name>
</gene>
<dbReference type="EC" id="3.5.1.-" evidence="5"/>
<keyword evidence="6" id="KW-1185">Reference proteome</keyword>
<evidence type="ECO:0000313" key="6">
    <source>
        <dbReference type="Proteomes" id="UP001271769"/>
    </source>
</evidence>
<dbReference type="Gene3D" id="2.30.120.10">
    <property type="match status" value="1"/>
</dbReference>
<dbReference type="InterPro" id="IPR002692">
    <property type="entry name" value="S45"/>
</dbReference>
<feature type="transmembrane region" description="Helical" evidence="4">
    <location>
        <begin position="7"/>
        <end position="30"/>
    </location>
</feature>
<keyword evidence="3" id="KW-0865">Zymogen</keyword>
<keyword evidence="4" id="KW-1133">Transmembrane helix</keyword>
<dbReference type="Pfam" id="PF01804">
    <property type="entry name" value="Penicil_amidase"/>
    <property type="match status" value="1"/>
</dbReference>
<sequence length="772" mass="84032">MSKTLRWALRIIGGILCLLVVMPVGGYLYLRSGLPQIDGEITLKGIKAAVSITRDDRGIPTISAQSSNDAYFALGFVHAQDRLFQMDGMRRLGAGRLSEILGDTTLETDRMMRTLGLYRSAEDQVNAASPALKAALTAYAAGVNAFITDHSGAWSPEFYLLNYRPEPWQPADSLVWGRLMALDLSNNWQAEVSNRSLKRGVPAYLYDLLVTAPSPRAASNDDGSVPAWRQPLSEASNSWVVGAQRSASGKPLIANDPHLGLALPSTWYLARIETPDMTWTGATAPGLPFVMIGTNGRVAWTFTTTHGDTQDLFEEKLVAGRADQYETPDGPQAFTARQETIRVKGAEDVEITVRSTRHGPVVSDLGGDPGTPDTVLALSWTALLPGDRTPEAILGINKAQDAAALEVALVDFHAPQQNIVYADAEGVTGFIAAGRVPERSAIFEDSRLPAPGWNGAYDWLGTLPMSSLPQLRGDSGDFLVTANNDIRPLGYRPFITADWPDDARAKRIRALLGAEPQQNLDRLKAIQLDNYSAPLLAFTRHWQDAAKSADPEMAAILADWDGSMDRDAAAPLIATIWVDRVAKQLLADEMRGHFADWWFWQIDRLELLLADGRACDNVDSPAKESCTDVLSAAFNDTRRDLTTAYGRDPARWHWGDSHRAPFKHPVYSQIPVLNDWLAADLSTDGDFFSVNRGTTLPPRSGVALPHVHGPSLRFLMDLADPDGALFVLAGGQSGNPLSPHFADGLADWRDGTYRGLKDGGVNQLVLEPATAP</sequence>
<keyword evidence="4" id="KW-0812">Transmembrane</keyword>
<organism evidence="5 6">
    <name type="scientific">Dongia rigui</name>
    <dbReference type="NCBI Taxonomy" id="940149"/>
    <lineage>
        <taxon>Bacteria</taxon>
        <taxon>Pseudomonadati</taxon>
        <taxon>Pseudomonadota</taxon>
        <taxon>Alphaproteobacteria</taxon>
        <taxon>Rhodospirillales</taxon>
        <taxon>Dongiaceae</taxon>
        <taxon>Dongia</taxon>
    </lineage>
</organism>
<keyword evidence="2 5" id="KW-0378">Hydrolase</keyword>
<dbReference type="PIRSF" id="PIRSF001227">
    <property type="entry name" value="Pen_acylase"/>
    <property type="match status" value="1"/>
</dbReference>
<name>A0ABU5E172_9PROT</name>